<keyword evidence="2" id="KW-0378">Hydrolase</keyword>
<evidence type="ECO:0000313" key="6">
    <source>
        <dbReference type="Proteomes" id="UP000324209"/>
    </source>
</evidence>
<protein>
    <submittedName>
        <fullName evidence="5">Arginase family protein</fullName>
    </submittedName>
</protein>
<evidence type="ECO:0000256" key="2">
    <source>
        <dbReference type="ARBA" id="ARBA00022801"/>
    </source>
</evidence>
<gene>
    <name evidence="5" type="ORF">EXM22_01395</name>
</gene>
<dbReference type="AlphaFoldDB" id="A0A5C1QHW9"/>
<evidence type="ECO:0000256" key="3">
    <source>
        <dbReference type="ARBA" id="ARBA00023211"/>
    </source>
</evidence>
<dbReference type="GO" id="GO:0005829">
    <property type="term" value="C:cytosol"/>
    <property type="evidence" value="ECO:0007669"/>
    <property type="project" value="TreeGrafter"/>
</dbReference>
<keyword evidence="6" id="KW-1185">Reference proteome</keyword>
<dbReference type="GO" id="GO:0004053">
    <property type="term" value="F:arginase activity"/>
    <property type="evidence" value="ECO:0007669"/>
    <property type="project" value="TreeGrafter"/>
</dbReference>
<dbReference type="CDD" id="cd09999">
    <property type="entry name" value="Arginase-like_1"/>
    <property type="match status" value="1"/>
</dbReference>
<keyword evidence="3" id="KW-0464">Manganese</keyword>
<accession>A0A5C1QHW9</accession>
<dbReference type="InterPro" id="IPR006035">
    <property type="entry name" value="Ureohydrolase"/>
</dbReference>
<organism evidence="5 6">
    <name type="scientific">Oceanispirochaeta crateris</name>
    <dbReference type="NCBI Taxonomy" id="2518645"/>
    <lineage>
        <taxon>Bacteria</taxon>
        <taxon>Pseudomonadati</taxon>
        <taxon>Spirochaetota</taxon>
        <taxon>Spirochaetia</taxon>
        <taxon>Spirochaetales</taxon>
        <taxon>Spirochaetaceae</taxon>
        <taxon>Oceanispirochaeta</taxon>
    </lineage>
</organism>
<proteinExistence type="inferred from homology"/>
<dbReference type="Proteomes" id="UP000324209">
    <property type="component" value="Chromosome"/>
</dbReference>
<dbReference type="SUPFAM" id="SSF52768">
    <property type="entry name" value="Arginase/deacetylase"/>
    <property type="match status" value="1"/>
</dbReference>
<name>A0A5C1QHW9_9SPIO</name>
<dbReference type="PROSITE" id="PS51409">
    <property type="entry name" value="ARGINASE_2"/>
    <property type="match status" value="1"/>
</dbReference>
<dbReference type="Gene3D" id="3.40.800.10">
    <property type="entry name" value="Ureohydrolase domain"/>
    <property type="match status" value="1"/>
</dbReference>
<evidence type="ECO:0000256" key="1">
    <source>
        <dbReference type="ARBA" id="ARBA00022723"/>
    </source>
</evidence>
<dbReference type="Pfam" id="PF00491">
    <property type="entry name" value="Arginase"/>
    <property type="match status" value="1"/>
</dbReference>
<dbReference type="PANTHER" id="PTHR43782">
    <property type="entry name" value="ARGINASE"/>
    <property type="match status" value="1"/>
</dbReference>
<dbReference type="RefSeq" id="WP_149484792.1">
    <property type="nucleotide sequence ID" value="NZ_CP036150.1"/>
</dbReference>
<sequence>MDKQYIFAPQWQDSGHTNELYDGALALKQYFQTLSNEEIQEIQIKDHQSEKTENNVLGYSIIEDQLLEIDSLLRSHQSKKVMAIGGGCGIEVPIVSYLSERYEDLQLFWFDAHGDLNSPQTSPSKYFHGMPLRFITERQKNTIGQRYNTVPTQNVHLVGVRDLDAPEGEYMTKHKMDFIPIDHMILKSLHASLQAEKTAYIHIDLDVLDPSEYQNVKCPVKNGLKISQLLELIKTIKENMNIVGISILENTETNMDSIAKLKQIMEEMIAL</sequence>
<comment type="similarity">
    <text evidence="4">Belongs to the arginase family.</text>
</comment>
<evidence type="ECO:0000256" key="4">
    <source>
        <dbReference type="PROSITE-ProRule" id="PRU00742"/>
    </source>
</evidence>
<dbReference type="EMBL" id="CP036150">
    <property type="protein sequence ID" value="QEN06709.1"/>
    <property type="molecule type" value="Genomic_DNA"/>
</dbReference>
<dbReference type="PRINTS" id="PR00116">
    <property type="entry name" value="ARGINASE"/>
</dbReference>
<dbReference type="InterPro" id="IPR023696">
    <property type="entry name" value="Ureohydrolase_dom_sf"/>
</dbReference>
<evidence type="ECO:0000313" key="5">
    <source>
        <dbReference type="EMBL" id="QEN06709.1"/>
    </source>
</evidence>
<keyword evidence="1" id="KW-0479">Metal-binding</keyword>
<dbReference type="PANTHER" id="PTHR43782:SF3">
    <property type="entry name" value="ARGINASE"/>
    <property type="match status" value="1"/>
</dbReference>
<reference evidence="5 6" key="1">
    <citation type="submission" date="2019-02" db="EMBL/GenBank/DDBJ databases">
        <title>Complete Genome Sequence and Methylome Analysis of free living Spirochaetas.</title>
        <authorList>
            <person name="Fomenkov A."/>
            <person name="Dubinina G."/>
            <person name="Leshcheva N."/>
            <person name="Mikheeva N."/>
            <person name="Grabovich M."/>
            <person name="Vincze T."/>
            <person name="Roberts R.J."/>
        </authorList>
    </citation>
    <scope>NUCLEOTIDE SEQUENCE [LARGE SCALE GENOMIC DNA]</scope>
    <source>
        <strain evidence="5 6">K2</strain>
    </source>
</reference>
<dbReference type="GO" id="GO:0030145">
    <property type="term" value="F:manganese ion binding"/>
    <property type="evidence" value="ECO:0007669"/>
    <property type="project" value="TreeGrafter"/>
</dbReference>
<dbReference type="OrthoDB" id="9788689at2"/>
<dbReference type="KEGG" id="ock:EXM22_01395"/>